<evidence type="ECO:0000256" key="1">
    <source>
        <dbReference type="SAM" id="SignalP"/>
    </source>
</evidence>
<dbReference type="InterPro" id="IPR005618">
    <property type="entry name" value="OMPW"/>
</dbReference>
<protein>
    <submittedName>
        <fullName evidence="2">OmpW family outer membrane protein</fullName>
    </submittedName>
</protein>
<dbReference type="RefSeq" id="WP_311654178.1">
    <property type="nucleotide sequence ID" value="NZ_JAVRIB010000024.1"/>
</dbReference>
<gene>
    <name evidence="2" type="ORF">RM532_15125</name>
</gene>
<dbReference type="PANTHER" id="PTHR36920:SF1">
    <property type="entry name" value="OUTER MEMBRANE PROTEIN W"/>
    <property type="match status" value="1"/>
</dbReference>
<feature type="signal peptide" evidence="1">
    <location>
        <begin position="1"/>
        <end position="27"/>
    </location>
</feature>
<dbReference type="Pfam" id="PF03922">
    <property type="entry name" value="OmpW"/>
    <property type="match status" value="1"/>
</dbReference>
<organism evidence="2 3">
    <name type="scientific">Spectribacter hydrogenoxidans</name>
    <dbReference type="NCBI Taxonomy" id="3075608"/>
    <lineage>
        <taxon>Bacteria</taxon>
        <taxon>Pseudomonadati</taxon>
        <taxon>Pseudomonadota</taxon>
        <taxon>Gammaproteobacteria</taxon>
        <taxon>Salinisphaerales</taxon>
        <taxon>Salinisphaeraceae</taxon>
        <taxon>Spectribacter</taxon>
    </lineage>
</organism>
<reference evidence="2 3" key="1">
    <citation type="submission" date="2023-09" db="EMBL/GenBank/DDBJ databases">
        <authorList>
            <person name="Rey-Velasco X."/>
        </authorList>
    </citation>
    <scope>NUCLEOTIDE SEQUENCE [LARGE SCALE GENOMIC DNA]</scope>
    <source>
        <strain evidence="2 3">W335</strain>
    </source>
</reference>
<feature type="chain" id="PRO_5046000270" evidence="1">
    <location>
        <begin position="28"/>
        <end position="216"/>
    </location>
</feature>
<evidence type="ECO:0000313" key="2">
    <source>
        <dbReference type="EMBL" id="MDT0636283.1"/>
    </source>
</evidence>
<dbReference type="SUPFAM" id="SSF56925">
    <property type="entry name" value="OMPA-like"/>
    <property type="match status" value="1"/>
</dbReference>
<proteinExistence type="predicted"/>
<dbReference type="PROSITE" id="PS51257">
    <property type="entry name" value="PROKAR_LIPOPROTEIN"/>
    <property type="match status" value="1"/>
</dbReference>
<dbReference type="PANTHER" id="PTHR36920">
    <property type="match status" value="1"/>
</dbReference>
<dbReference type="EMBL" id="JAVRIB010000024">
    <property type="protein sequence ID" value="MDT0636283.1"/>
    <property type="molecule type" value="Genomic_DNA"/>
</dbReference>
<evidence type="ECO:0000313" key="3">
    <source>
        <dbReference type="Proteomes" id="UP001251857"/>
    </source>
</evidence>
<comment type="caution">
    <text evidence="2">The sequence shown here is derived from an EMBL/GenBank/DDBJ whole genome shotgun (WGS) entry which is preliminary data.</text>
</comment>
<dbReference type="Proteomes" id="UP001251857">
    <property type="component" value="Unassembled WGS sequence"/>
</dbReference>
<sequence>MDKRLYPRKSTILAGLLCACWAGTALAQAENVRATDATSNCPWQVRTTAIYLAFDAESDALDLDVDDQYDLAVEVSYFLTPTLAINVLATTTNVEVESGTTGGSLGSVDVLPPIFSLQWYLWNSGNTRVYAGAGVEYFVFSDESGLLDALDVEVDDSLGYVAEIGVDHYLTQHVFLNGTIKYSTVEADVEVGANPALDDELELDTIILGTGIGYNF</sequence>
<dbReference type="Gene3D" id="2.40.160.20">
    <property type="match status" value="1"/>
</dbReference>
<dbReference type="InterPro" id="IPR011250">
    <property type="entry name" value="OMP/PagP_B-barrel"/>
</dbReference>
<accession>A0ABU3C3Z4</accession>
<keyword evidence="3" id="KW-1185">Reference proteome</keyword>
<keyword evidence="1" id="KW-0732">Signal</keyword>
<name>A0ABU3C3Z4_9GAMM</name>